<dbReference type="PANTHER" id="PTHR47129:SF1">
    <property type="entry name" value="NMRA-LIKE DOMAIN-CONTAINING PROTEIN"/>
    <property type="match status" value="1"/>
</dbReference>
<sequence>MLQLNTKNMIAITGGNGHLGRATALELLKRVDPDQLIVSVREPEKATELAEKGVSVRHGDFNDLSSLVRAFQGAETVLIISGDAPNEVRTRQHRTAVDAARQAGARHIVYTSILDPDPASPFTFAAIHADTEQYIIDSGLTYTFFRNGWYLETLPLLVGNPAENKAIYFPAGQGRLVFAGRDDIAEALAIVLTTAGHHNQAYDINSGESHSFTDIAVLVSQQLGEPITYVDIPAASLEEGLQKAGLPEFVIAAMVGMSEALKQHRLEKASDTLATLLGRSPKGVAQYLSELMGASQVRA</sequence>
<dbReference type="Pfam" id="PF05368">
    <property type="entry name" value="NmrA"/>
    <property type="match status" value="1"/>
</dbReference>
<evidence type="ECO:0000313" key="2">
    <source>
        <dbReference type="EMBL" id="RIV23691.1"/>
    </source>
</evidence>
<evidence type="ECO:0000259" key="1">
    <source>
        <dbReference type="Pfam" id="PF05368"/>
    </source>
</evidence>
<dbReference type="AlphaFoldDB" id="A0A418MBD4"/>
<dbReference type="CDD" id="cd05269">
    <property type="entry name" value="TMR_SDR_a"/>
    <property type="match status" value="1"/>
</dbReference>
<comment type="caution">
    <text evidence="2">The sequence shown here is derived from an EMBL/GenBank/DDBJ whole genome shotgun (WGS) entry which is preliminary data.</text>
</comment>
<name>A0A418MBD4_9BACT</name>
<organism evidence="2 3">
    <name type="scientific">Fibrisoma montanum</name>
    <dbReference type="NCBI Taxonomy" id="2305895"/>
    <lineage>
        <taxon>Bacteria</taxon>
        <taxon>Pseudomonadati</taxon>
        <taxon>Bacteroidota</taxon>
        <taxon>Cytophagia</taxon>
        <taxon>Cytophagales</taxon>
        <taxon>Spirosomataceae</taxon>
        <taxon>Fibrisoma</taxon>
    </lineage>
</organism>
<dbReference type="EMBL" id="QXED01000003">
    <property type="protein sequence ID" value="RIV23691.1"/>
    <property type="molecule type" value="Genomic_DNA"/>
</dbReference>
<dbReference type="SUPFAM" id="SSF51735">
    <property type="entry name" value="NAD(P)-binding Rossmann-fold domains"/>
    <property type="match status" value="1"/>
</dbReference>
<dbReference type="PANTHER" id="PTHR47129">
    <property type="entry name" value="QUINONE OXIDOREDUCTASE 2"/>
    <property type="match status" value="1"/>
</dbReference>
<dbReference type="InterPro" id="IPR052718">
    <property type="entry name" value="NmrA-type_oxidoreductase"/>
</dbReference>
<dbReference type="Proteomes" id="UP000283523">
    <property type="component" value="Unassembled WGS sequence"/>
</dbReference>
<dbReference type="Gene3D" id="3.40.50.720">
    <property type="entry name" value="NAD(P)-binding Rossmann-like Domain"/>
    <property type="match status" value="1"/>
</dbReference>
<accession>A0A418MBD4</accession>
<feature type="domain" description="NmrA-like" evidence="1">
    <location>
        <begin position="7"/>
        <end position="266"/>
    </location>
</feature>
<dbReference type="InterPro" id="IPR008030">
    <property type="entry name" value="NmrA-like"/>
</dbReference>
<keyword evidence="3" id="KW-1185">Reference proteome</keyword>
<dbReference type="InterPro" id="IPR036291">
    <property type="entry name" value="NAD(P)-bd_dom_sf"/>
</dbReference>
<protein>
    <submittedName>
        <fullName evidence="2">SDR family oxidoreductase</fullName>
    </submittedName>
</protein>
<evidence type="ECO:0000313" key="3">
    <source>
        <dbReference type="Proteomes" id="UP000283523"/>
    </source>
</evidence>
<gene>
    <name evidence="2" type="ORF">DYU11_11985</name>
</gene>
<reference evidence="2 3" key="1">
    <citation type="submission" date="2018-08" db="EMBL/GenBank/DDBJ databases">
        <title>Fibrisoma montanum sp. nov., isolated from Danxia mountain soil.</title>
        <authorList>
            <person name="Huang Y."/>
        </authorList>
    </citation>
    <scope>NUCLEOTIDE SEQUENCE [LARGE SCALE GENOMIC DNA]</scope>
    <source>
        <strain evidence="2 3">HYT19</strain>
    </source>
</reference>
<proteinExistence type="predicted"/>
<dbReference type="Gene3D" id="3.90.25.10">
    <property type="entry name" value="UDP-galactose 4-epimerase, domain 1"/>
    <property type="match status" value="1"/>
</dbReference>